<proteinExistence type="predicted"/>
<dbReference type="InterPro" id="IPR027728">
    <property type="entry name" value="Topless_fam"/>
</dbReference>
<dbReference type="Proteomes" id="UP000295252">
    <property type="component" value="Chromosome X"/>
</dbReference>
<dbReference type="PANTHER" id="PTHR44083">
    <property type="entry name" value="TOPLESS-RELATED PROTEIN 1-RELATED"/>
    <property type="match status" value="1"/>
</dbReference>
<evidence type="ECO:0000256" key="1">
    <source>
        <dbReference type="SAM" id="Phobius"/>
    </source>
</evidence>
<dbReference type="SUPFAM" id="SSF50978">
    <property type="entry name" value="WD40 repeat-like"/>
    <property type="match status" value="1"/>
</dbReference>
<dbReference type="OrthoDB" id="1743797at2759"/>
<dbReference type="Pfam" id="PF00400">
    <property type="entry name" value="WD40"/>
    <property type="match status" value="1"/>
</dbReference>
<protein>
    <submittedName>
        <fullName evidence="2">Uncharacterized protein</fullName>
    </submittedName>
</protein>
<keyword evidence="1" id="KW-0812">Transmembrane</keyword>
<dbReference type="STRING" id="49390.A0A068UTL9"/>
<reference evidence="3" key="1">
    <citation type="journal article" date="2014" name="Science">
        <title>The coffee genome provides insight into the convergent evolution of caffeine biosynthesis.</title>
        <authorList>
            <person name="Denoeud F."/>
            <person name="Carretero-Paulet L."/>
            <person name="Dereeper A."/>
            <person name="Droc G."/>
            <person name="Guyot R."/>
            <person name="Pietrella M."/>
            <person name="Zheng C."/>
            <person name="Alberti A."/>
            <person name="Anthony F."/>
            <person name="Aprea G."/>
            <person name="Aury J.M."/>
            <person name="Bento P."/>
            <person name="Bernard M."/>
            <person name="Bocs S."/>
            <person name="Campa C."/>
            <person name="Cenci A."/>
            <person name="Combes M.C."/>
            <person name="Crouzillat D."/>
            <person name="Da Silva C."/>
            <person name="Daddiego L."/>
            <person name="De Bellis F."/>
            <person name="Dussert S."/>
            <person name="Garsmeur O."/>
            <person name="Gayraud T."/>
            <person name="Guignon V."/>
            <person name="Jahn K."/>
            <person name="Jamilloux V."/>
            <person name="Joet T."/>
            <person name="Labadie K."/>
            <person name="Lan T."/>
            <person name="Leclercq J."/>
            <person name="Lepelley M."/>
            <person name="Leroy T."/>
            <person name="Li L.T."/>
            <person name="Librado P."/>
            <person name="Lopez L."/>
            <person name="Munoz A."/>
            <person name="Noel B."/>
            <person name="Pallavicini A."/>
            <person name="Perrotta G."/>
            <person name="Poncet V."/>
            <person name="Pot D."/>
            <person name="Priyono X."/>
            <person name="Rigoreau M."/>
            <person name="Rouard M."/>
            <person name="Rozas J."/>
            <person name="Tranchant-Dubreuil C."/>
            <person name="VanBuren R."/>
            <person name="Zhang Q."/>
            <person name="Andrade A.C."/>
            <person name="Argout X."/>
            <person name="Bertrand B."/>
            <person name="de Kochko A."/>
            <person name="Graziosi G."/>
            <person name="Henry R.J."/>
            <person name="Jayarama X."/>
            <person name="Ming R."/>
            <person name="Nagai C."/>
            <person name="Rounsley S."/>
            <person name="Sankoff D."/>
            <person name="Giuliano G."/>
            <person name="Albert V.A."/>
            <person name="Wincker P."/>
            <person name="Lashermes P."/>
        </authorList>
    </citation>
    <scope>NUCLEOTIDE SEQUENCE [LARGE SCALE GENOMIC DNA]</scope>
    <source>
        <strain evidence="3">cv. DH200-94</strain>
    </source>
</reference>
<keyword evidence="3" id="KW-1185">Reference proteome</keyword>
<dbReference type="PANTHER" id="PTHR44083:SF5">
    <property type="entry name" value="PROTEIN TOPLESS-RELATED PROTEIN 2"/>
    <property type="match status" value="1"/>
</dbReference>
<dbReference type="AlphaFoldDB" id="A0A068UTL9"/>
<dbReference type="InterPro" id="IPR001680">
    <property type="entry name" value="WD40_rpt"/>
</dbReference>
<feature type="transmembrane region" description="Helical" evidence="1">
    <location>
        <begin position="32"/>
        <end position="53"/>
    </location>
</feature>
<keyword evidence="1" id="KW-1133">Transmembrane helix</keyword>
<dbReference type="SMART" id="SM00320">
    <property type="entry name" value="WD40"/>
    <property type="match status" value="2"/>
</dbReference>
<dbReference type="EMBL" id="HG739143">
    <property type="protein sequence ID" value="CDP11746.1"/>
    <property type="molecule type" value="Genomic_DNA"/>
</dbReference>
<dbReference type="OMA" id="FIDAHIG"/>
<dbReference type="PhylomeDB" id="A0A068UTL9"/>
<dbReference type="InParanoid" id="A0A068UTL9"/>
<name>A0A068UTL9_COFCA</name>
<dbReference type="InterPro" id="IPR036322">
    <property type="entry name" value="WD40_repeat_dom_sf"/>
</dbReference>
<organism evidence="2 3">
    <name type="scientific">Coffea canephora</name>
    <name type="common">Robusta coffee</name>
    <dbReference type="NCBI Taxonomy" id="49390"/>
    <lineage>
        <taxon>Eukaryota</taxon>
        <taxon>Viridiplantae</taxon>
        <taxon>Streptophyta</taxon>
        <taxon>Embryophyta</taxon>
        <taxon>Tracheophyta</taxon>
        <taxon>Spermatophyta</taxon>
        <taxon>Magnoliopsida</taxon>
        <taxon>eudicotyledons</taxon>
        <taxon>Gunneridae</taxon>
        <taxon>Pentapetalae</taxon>
        <taxon>asterids</taxon>
        <taxon>lamiids</taxon>
        <taxon>Gentianales</taxon>
        <taxon>Rubiaceae</taxon>
        <taxon>Ixoroideae</taxon>
        <taxon>Gardenieae complex</taxon>
        <taxon>Bertiereae - Coffeeae clade</taxon>
        <taxon>Coffeeae</taxon>
        <taxon>Coffea</taxon>
    </lineage>
</organism>
<sequence>MQLQTGLVKDATVSVNRCIWGPDGSILGISQFFYLTLRIVTALGSMLVLNYLLCLFIDAHIGGVNDIAFAHPNKQLCVVTCGDDKMTKVWDAVACSRLYIFEGDEAPVYSVYPHYKENIQFIFSTAIDGKIKAWLYDCLGSRVDYDAPGLWCATVAYSADGIRQFQKLYAV</sequence>
<dbReference type="InterPro" id="IPR015943">
    <property type="entry name" value="WD40/YVTN_repeat-like_dom_sf"/>
</dbReference>
<keyword evidence="1" id="KW-0472">Membrane</keyword>
<dbReference type="Gramene" id="CDP11746">
    <property type="protein sequence ID" value="CDP11746"/>
    <property type="gene ID" value="GSCOC_T00034230001"/>
</dbReference>
<accession>A0A068UTL9</accession>
<gene>
    <name evidence="2" type="ORF">GSCOC_T00034230001</name>
</gene>
<evidence type="ECO:0000313" key="3">
    <source>
        <dbReference type="Proteomes" id="UP000295252"/>
    </source>
</evidence>
<evidence type="ECO:0000313" key="2">
    <source>
        <dbReference type="EMBL" id="CDP11746.1"/>
    </source>
</evidence>
<dbReference type="Gene3D" id="2.130.10.10">
    <property type="entry name" value="YVTN repeat-like/Quinoprotein amine dehydrogenase"/>
    <property type="match status" value="1"/>
</dbReference>
<dbReference type="GO" id="GO:0006355">
    <property type="term" value="P:regulation of DNA-templated transcription"/>
    <property type="evidence" value="ECO:0007669"/>
    <property type="project" value="InterPro"/>
</dbReference>